<reference evidence="2 3" key="1">
    <citation type="submission" date="2019-03" db="EMBL/GenBank/DDBJ databases">
        <title>Genomic Encyclopedia of Type Strains, Phase IV (KMG-IV): sequencing the most valuable type-strain genomes for metagenomic binning, comparative biology and taxonomic classification.</title>
        <authorList>
            <person name="Goeker M."/>
        </authorList>
    </citation>
    <scope>NUCLEOTIDE SEQUENCE [LARGE SCALE GENOMIC DNA]</scope>
    <source>
        <strain evidence="2 3">DSM 45361</strain>
    </source>
</reference>
<gene>
    <name evidence="2" type="ORF">EV186_106226</name>
</gene>
<dbReference type="RefSeq" id="WP_133852830.1">
    <property type="nucleotide sequence ID" value="NZ_SNXZ01000006.1"/>
</dbReference>
<dbReference type="AlphaFoldDB" id="A0A4R6S2N3"/>
<name>A0A4R6S2N3_LABRH</name>
<proteinExistence type="predicted"/>
<dbReference type="Proteomes" id="UP000295444">
    <property type="component" value="Unassembled WGS sequence"/>
</dbReference>
<comment type="caution">
    <text evidence="2">The sequence shown here is derived from an EMBL/GenBank/DDBJ whole genome shotgun (WGS) entry which is preliminary data.</text>
</comment>
<accession>A0A4R6S2N3</accession>
<keyword evidence="3" id="KW-1185">Reference proteome</keyword>
<organism evidence="2 3">
    <name type="scientific">Labedaea rhizosphaerae</name>
    <dbReference type="NCBI Taxonomy" id="598644"/>
    <lineage>
        <taxon>Bacteria</taxon>
        <taxon>Bacillati</taxon>
        <taxon>Actinomycetota</taxon>
        <taxon>Actinomycetes</taxon>
        <taxon>Pseudonocardiales</taxon>
        <taxon>Pseudonocardiaceae</taxon>
        <taxon>Labedaea</taxon>
    </lineage>
</organism>
<feature type="region of interest" description="Disordered" evidence="1">
    <location>
        <begin position="1"/>
        <end position="23"/>
    </location>
</feature>
<protein>
    <submittedName>
        <fullName evidence="2">Uncharacterized protein</fullName>
    </submittedName>
</protein>
<sequence>MGLFGKRRDGRGDQTDEREPRDHALPVLSAAQAQRLRSLSRRSMAQAGLEVTVYADYLEDSSGREFGLDGLSRVVAGLPEKQWPTAVEEHVNRLLAVVDAPDEFDVPVEDLLARTYLRLYPANTLPDADRWSYGREVLPGVLELLALDLPDAVGVFTDDRVAPHGLEDLRRAGLANLRTVQADERNDIQGVQVLLGESVYLASTLLILPEMVLRTTGEALLPNGVLAAAPSRNVLMYHVPRDGQVIGAIEAMANMARHDHESSVGPVTPHVYWWRDGSFSQITHDAEDGGIAVHIEGDFAEVFTRLTGES</sequence>
<evidence type="ECO:0000313" key="2">
    <source>
        <dbReference type="EMBL" id="TDP93832.1"/>
    </source>
</evidence>
<evidence type="ECO:0000313" key="3">
    <source>
        <dbReference type="Proteomes" id="UP000295444"/>
    </source>
</evidence>
<evidence type="ECO:0000256" key="1">
    <source>
        <dbReference type="SAM" id="MobiDB-lite"/>
    </source>
</evidence>
<dbReference type="OrthoDB" id="3812886at2"/>
<dbReference type="EMBL" id="SNXZ01000006">
    <property type="protein sequence ID" value="TDP93832.1"/>
    <property type="molecule type" value="Genomic_DNA"/>
</dbReference>